<evidence type="ECO:0000313" key="1">
    <source>
        <dbReference type="EMBL" id="GGG49729.1"/>
    </source>
</evidence>
<dbReference type="EMBL" id="BMEQ01000004">
    <property type="protein sequence ID" value="GGG49729.1"/>
    <property type="molecule type" value="Genomic_DNA"/>
</dbReference>
<comment type="caution">
    <text evidence="1">The sequence shown here is derived from an EMBL/GenBank/DDBJ whole genome shotgun (WGS) entry which is preliminary data.</text>
</comment>
<proteinExistence type="predicted"/>
<name>A0A917GKZ8_9MICC</name>
<gene>
    <name evidence="1" type="ORF">GCM10011374_10290</name>
</gene>
<keyword evidence="2" id="KW-1185">Reference proteome</keyword>
<accession>A0A917GKZ8</accession>
<protein>
    <submittedName>
        <fullName evidence="1">Uncharacterized protein</fullName>
    </submittedName>
</protein>
<dbReference type="AlphaFoldDB" id="A0A917GKZ8"/>
<reference evidence="1" key="2">
    <citation type="submission" date="2020-09" db="EMBL/GenBank/DDBJ databases">
        <authorList>
            <person name="Sun Q."/>
            <person name="Zhou Y."/>
        </authorList>
    </citation>
    <scope>NUCLEOTIDE SEQUENCE</scope>
    <source>
        <strain evidence="1">CGMCC 1.12187</strain>
    </source>
</reference>
<sequence>MSGVDPAVLAAWVRASCEAQGVPEKVTDPVALRRIGDLLGTEAGR</sequence>
<dbReference type="Proteomes" id="UP000638848">
    <property type="component" value="Unassembled WGS sequence"/>
</dbReference>
<organism evidence="1 2">
    <name type="scientific">Kocuria dechangensis</name>
    <dbReference type="NCBI Taxonomy" id="1176249"/>
    <lineage>
        <taxon>Bacteria</taxon>
        <taxon>Bacillati</taxon>
        <taxon>Actinomycetota</taxon>
        <taxon>Actinomycetes</taxon>
        <taxon>Micrococcales</taxon>
        <taxon>Micrococcaceae</taxon>
        <taxon>Kocuria</taxon>
    </lineage>
</organism>
<reference evidence="1" key="1">
    <citation type="journal article" date="2014" name="Int. J. Syst. Evol. Microbiol.">
        <title>Complete genome sequence of Corynebacterium casei LMG S-19264T (=DSM 44701T), isolated from a smear-ripened cheese.</title>
        <authorList>
            <consortium name="US DOE Joint Genome Institute (JGI-PGF)"/>
            <person name="Walter F."/>
            <person name="Albersmeier A."/>
            <person name="Kalinowski J."/>
            <person name="Ruckert C."/>
        </authorList>
    </citation>
    <scope>NUCLEOTIDE SEQUENCE</scope>
    <source>
        <strain evidence="1">CGMCC 1.12187</strain>
    </source>
</reference>
<evidence type="ECO:0000313" key="2">
    <source>
        <dbReference type="Proteomes" id="UP000638848"/>
    </source>
</evidence>